<name>A0AAD4Y9Q4_OVIAM</name>
<evidence type="ECO:0000313" key="2">
    <source>
        <dbReference type="EMBL" id="KAI4539352.1"/>
    </source>
</evidence>
<reference evidence="2" key="1">
    <citation type="submission" date="2022-03" db="EMBL/GenBank/DDBJ databases">
        <title>Genomic analyses of argali, domestic sheep and their hybrids provide insights into chromosomal evolution, heterosis and genetic basis of agronomic traits.</title>
        <authorList>
            <person name="Li M."/>
        </authorList>
    </citation>
    <scope>NUCLEOTIDE SEQUENCE</scope>
    <source>
        <strain evidence="2">CAU-MHL-2022a</strain>
        <tissue evidence="2">Skin</tissue>
    </source>
</reference>
<gene>
    <name evidence="2" type="ORF">MG293_010744</name>
</gene>
<comment type="caution">
    <text evidence="2">The sequence shown here is derived from an EMBL/GenBank/DDBJ whole genome shotgun (WGS) entry which is preliminary data.</text>
</comment>
<protein>
    <submittedName>
        <fullName evidence="2">Uncharacterized protein</fullName>
    </submittedName>
</protein>
<evidence type="ECO:0000313" key="3">
    <source>
        <dbReference type="Proteomes" id="UP001214576"/>
    </source>
</evidence>
<organism evidence="2 3">
    <name type="scientific">Ovis ammon polii</name>
    <dbReference type="NCBI Taxonomy" id="230172"/>
    <lineage>
        <taxon>Eukaryota</taxon>
        <taxon>Metazoa</taxon>
        <taxon>Chordata</taxon>
        <taxon>Craniata</taxon>
        <taxon>Vertebrata</taxon>
        <taxon>Euteleostomi</taxon>
        <taxon>Mammalia</taxon>
        <taxon>Eutheria</taxon>
        <taxon>Laurasiatheria</taxon>
        <taxon>Artiodactyla</taxon>
        <taxon>Ruminantia</taxon>
        <taxon>Pecora</taxon>
        <taxon>Bovidae</taxon>
        <taxon>Caprinae</taxon>
        <taxon>Ovis</taxon>
    </lineage>
</organism>
<evidence type="ECO:0000256" key="1">
    <source>
        <dbReference type="SAM" id="MobiDB-lite"/>
    </source>
</evidence>
<accession>A0AAD4Y9Q4</accession>
<proteinExistence type="predicted"/>
<keyword evidence="3" id="KW-1185">Reference proteome</keyword>
<dbReference type="EMBL" id="JAKZEL010000011">
    <property type="protein sequence ID" value="KAI4539352.1"/>
    <property type="molecule type" value="Genomic_DNA"/>
</dbReference>
<sequence length="263" mass="30078">MKASEKTKENQDEKRPKPVFQESSSLYPNLIDLETELSPPPYADPNPPLLPQILCFVQTIGTPLSLLLRMSMMTSWGKNYALCGGAFRLTHRTDPRGKRTALHKDQACDTLDNCSKNRYSNTHAKQLRKALTRYAIQMQPITAAIITVLKLTKTLIHKHSSEDTSVFQETGTLGIDNSLQMIDHIFVSFLLVVAHTLTVIQQANMHTHTYTAGKEHRRYEDHVVLVQMFLENGEQRNCRSTGLRFEPRCYKLQTQFNRLTHKP</sequence>
<feature type="compositionally biased region" description="Basic and acidic residues" evidence="1">
    <location>
        <begin position="1"/>
        <end position="16"/>
    </location>
</feature>
<dbReference type="AlphaFoldDB" id="A0AAD4Y9Q4"/>
<dbReference type="Proteomes" id="UP001214576">
    <property type="component" value="Unassembled WGS sequence"/>
</dbReference>
<feature type="region of interest" description="Disordered" evidence="1">
    <location>
        <begin position="1"/>
        <end position="23"/>
    </location>
</feature>